<reference evidence="3" key="1">
    <citation type="submission" date="2019-12" db="EMBL/GenBank/DDBJ databases">
        <title>Genome sequencing and annotation of Brassica cretica.</title>
        <authorList>
            <person name="Studholme D.J."/>
            <person name="Sarris P.F."/>
        </authorList>
    </citation>
    <scope>NUCLEOTIDE SEQUENCE</scope>
    <source>
        <strain evidence="2">PFS-001/15</strain>
        <strain evidence="3">PFS-102/07</strain>
        <tissue evidence="3">Leaf</tissue>
    </source>
</reference>
<evidence type="ECO:0000256" key="1">
    <source>
        <dbReference type="SAM" id="MobiDB-lite"/>
    </source>
</evidence>
<proteinExistence type="predicted"/>
<evidence type="ECO:0000313" key="3">
    <source>
        <dbReference type="EMBL" id="KAF2615537.1"/>
    </source>
</evidence>
<dbReference type="EMBL" id="QGKY02000089">
    <property type="protein sequence ID" value="KAF2615537.1"/>
    <property type="molecule type" value="Genomic_DNA"/>
</dbReference>
<protein>
    <submittedName>
        <fullName evidence="3">Uncharacterized protein</fullName>
    </submittedName>
</protein>
<accession>A0A8S9MAG7</accession>
<feature type="region of interest" description="Disordered" evidence="1">
    <location>
        <begin position="163"/>
        <end position="191"/>
    </location>
</feature>
<sequence length="191" mass="20531">MEGSPYRKFSISRGKGAILGPDPENSIAGNRGSYQRGSWEPVFLPAWILGTGVPSGVDPEAGVQPGVWKNSIPKYFSQTLYIVSLRRALVGWSSLNSSIFRNMEGSPYRKLSFSRGKGAVPGTRPEVLHSGEPGYLLAGIQRPVFCLGSGGIQYLSHRSSNPAIPVPLRPEPHSEPGGGPVPSLQTGGWRY</sequence>
<name>A0A8S9MAG7_BRACR</name>
<gene>
    <name evidence="2" type="ORF">F2Q68_00004754</name>
    <name evidence="3" type="ORF">F2Q70_00011697</name>
</gene>
<dbReference type="Proteomes" id="UP000712281">
    <property type="component" value="Unassembled WGS sequence"/>
</dbReference>
<evidence type="ECO:0000313" key="2">
    <source>
        <dbReference type="EMBL" id="KAF2582679.1"/>
    </source>
</evidence>
<dbReference type="AlphaFoldDB" id="A0A8S9MAG7"/>
<dbReference type="EMBL" id="QGKW02001660">
    <property type="protein sequence ID" value="KAF2582679.1"/>
    <property type="molecule type" value="Genomic_DNA"/>
</dbReference>
<feature type="region of interest" description="Disordered" evidence="1">
    <location>
        <begin position="1"/>
        <end position="31"/>
    </location>
</feature>
<organism evidence="3">
    <name type="scientific">Brassica cretica</name>
    <name type="common">Mustard</name>
    <dbReference type="NCBI Taxonomy" id="69181"/>
    <lineage>
        <taxon>Eukaryota</taxon>
        <taxon>Viridiplantae</taxon>
        <taxon>Streptophyta</taxon>
        <taxon>Embryophyta</taxon>
        <taxon>Tracheophyta</taxon>
        <taxon>Spermatophyta</taxon>
        <taxon>Magnoliopsida</taxon>
        <taxon>eudicotyledons</taxon>
        <taxon>Gunneridae</taxon>
        <taxon>Pentapetalae</taxon>
        <taxon>rosids</taxon>
        <taxon>malvids</taxon>
        <taxon>Brassicales</taxon>
        <taxon>Brassicaceae</taxon>
        <taxon>Brassiceae</taxon>
        <taxon>Brassica</taxon>
    </lineage>
</organism>
<comment type="caution">
    <text evidence="3">The sequence shown here is derived from an EMBL/GenBank/DDBJ whole genome shotgun (WGS) entry which is preliminary data.</text>
</comment>